<gene>
    <name evidence="1" type="ORF">NC797_01900</name>
</gene>
<dbReference type="RefSeq" id="WP_272434933.1">
    <property type="nucleotide sequence ID" value="NZ_JAMQKB010000001.1"/>
</dbReference>
<keyword evidence="2" id="KW-1185">Reference proteome</keyword>
<evidence type="ECO:0000313" key="2">
    <source>
        <dbReference type="Proteomes" id="UP001145050"/>
    </source>
</evidence>
<evidence type="ECO:0000313" key="1">
    <source>
        <dbReference type="EMBL" id="MDC3423259.1"/>
    </source>
</evidence>
<dbReference type="EMBL" id="JAMQKB010000001">
    <property type="protein sequence ID" value="MDC3423259.1"/>
    <property type="molecule type" value="Genomic_DNA"/>
</dbReference>
<organism evidence="1 2">
    <name type="scientific">Terrihalobacillus insolitus</name>
    <dbReference type="NCBI Taxonomy" id="2950438"/>
    <lineage>
        <taxon>Bacteria</taxon>
        <taxon>Bacillati</taxon>
        <taxon>Bacillota</taxon>
        <taxon>Bacilli</taxon>
        <taxon>Bacillales</taxon>
        <taxon>Bacillaceae</taxon>
        <taxon>Terrihalobacillus</taxon>
    </lineage>
</organism>
<sequence>MAIYLSALVSSVGMWVLKNDLDFHSLFGHTTFASKEAVYDVVPVWRKGGFIRG</sequence>
<name>A0A9X3WTX3_9BACI</name>
<comment type="caution">
    <text evidence="1">The sequence shown here is derived from an EMBL/GenBank/DDBJ whole genome shotgun (WGS) entry which is preliminary data.</text>
</comment>
<reference evidence="1" key="1">
    <citation type="submission" date="2022-06" db="EMBL/GenBank/DDBJ databases">
        <title>Aquibacillus sp. a new bacterium isolated from soil saline samples.</title>
        <authorList>
            <person name="Galisteo C."/>
            <person name="De La Haba R."/>
            <person name="Sanchez-Porro C."/>
            <person name="Ventosa A."/>
        </authorList>
    </citation>
    <scope>NUCLEOTIDE SEQUENCE</scope>
    <source>
        <strain evidence="1">3ASR75-11</strain>
    </source>
</reference>
<dbReference type="AlphaFoldDB" id="A0A9X3WTX3"/>
<proteinExistence type="predicted"/>
<accession>A0A9X3WTX3</accession>
<dbReference type="Proteomes" id="UP001145050">
    <property type="component" value="Unassembled WGS sequence"/>
</dbReference>
<protein>
    <submittedName>
        <fullName evidence="1">Uncharacterized protein</fullName>
    </submittedName>
</protein>